<dbReference type="Proteomes" id="UP000184465">
    <property type="component" value="Unassembled WGS sequence"/>
</dbReference>
<dbReference type="EMBL" id="FRAG01000006">
    <property type="protein sequence ID" value="SHJ69299.1"/>
    <property type="molecule type" value="Genomic_DNA"/>
</dbReference>
<name>A0A1M6LDK5_PARC5</name>
<reference evidence="1 2" key="1">
    <citation type="submission" date="2016-11" db="EMBL/GenBank/DDBJ databases">
        <authorList>
            <person name="Jaros S."/>
            <person name="Januszkiewicz K."/>
            <person name="Wedrychowicz H."/>
        </authorList>
    </citation>
    <scope>NUCLEOTIDE SEQUENCE [LARGE SCALE GENOMIC DNA]</scope>
    <source>
        <strain evidence="1 2">DSM 15212</strain>
    </source>
</reference>
<proteinExistence type="predicted"/>
<organism evidence="1 2">
    <name type="scientific">Paramaledivibacter caminithermalis (strain DSM 15212 / CIP 107654 / DViRD3)</name>
    <name type="common">Clostridium caminithermale</name>
    <dbReference type="NCBI Taxonomy" id="1121301"/>
    <lineage>
        <taxon>Bacteria</taxon>
        <taxon>Bacillati</taxon>
        <taxon>Bacillota</taxon>
        <taxon>Clostridia</taxon>
        <taxon>Peptostreptococcales</taxon>
        <taxon>Caminicellaceae</taxon>
        <taxon>Paramaledivibacter</taxon>
    </lineage>
</organism>
<keyword evidence="2" id="KW-1185">Reference proteome</keyword>
<sequence>MYEELVEIVENFIELCDKLLENGKIDLKLYNELTKNKIEFLRKEESVG</sequence>
<protein>
    <submittedName>
        <fullName evidence="1">Uncharacterized protein</fullName>
    </submittedName>
</protein>
<dbReference type="AlphaFoldDB" id="A0A1M6LDK5"/>
<accession>A0A1M6LDK5</accession>
<dbReference type="RefSeq" id="WP_165613018.1">
    <property type="nucleotide sequence ID" value="NZ_FRAG01000006.1"/>
</dbReference>
<gene>
    <name evidence="1" type="ORF">SAMN02745912_00745</name>
</gene>
<evidence type="ECO:0000313" key="1">
    <source>
        <dbReference type="EMBL" id="SHJ69299.1"/>
    </source>
</evidence>
<evidence type="ECO:0000313" key="2">
    <source>
        <dbReference type="Proteomes" id="UP000184465"/>
    </source>
</evidence>